<proteinExistence type="inferred from homology"/>
<keyword evidence="5 6" id="KW-0472">Membrane</keyword>
<dbReference type="GO" id="GO:0055085">
    <property type="term" value="P:transmembrane transport"/>
    <property type="evidence" value="ECO:0007669"/>
    <property type="project" value="InterPro"/>
</dbReference>
<dbReference type="GO" id="GO:0016020">
    <property type="term" value="C:membrane"/>
    <property type="evidence" value="ECO:0007669"/>
    <property type="project" value="UniProtKB-SubCell"/>
</dbReference>
<organism evidence="9 10">
    <name type="scientific">Trichomonas vaginalis (strain ATCC PRA-98 / G3)</name>
    <dbReference type="NCBI Taxonomy" id="412133"/>
    <lineage>
        <taxon>Eukaryota</taxon>
        <taxon>Metamonada</taxon>
        <taxon>Parabasalia</taxon>
        <taxon>Trichomonadida</taxon>
        <taxon>Trichomonadidae</taxon>
        <taxon>Trichomonas</taxon>
    </lineage>
</organism>
<dbReference type="OMA" id="FAYETVK"/>
<dbReference type="SMR" id="A2FII9"/>
<comment type="similarity">
    <text evidence="7">Belongs to the mitochondrial carrier (TC 2.A.29) family.</text>
</comment>
<dbReference type="VEuPathDB" id="TrichDB:TVAGG3_0632280"/>
<gene>
    <name evidence="9" type="ORF">TVAG_051820</name>
</gene>
<dbReference type="TCDB" id="2.A.29.11.6">
    <property type="family name" value="the mitochondrial carrier (mc) family"/>
</dbReference>
<keyword evidence="2 7" id="KW-0813">Transport</keyword>
<keyword evidence="3 6" id="KW-0812">Transmembrane</keyword>
<evidence type="ECO:0000256" key="2">
    <source>
        <dbReference type="ARBA" id="ARBA00022448"/>
    </source>
</evidence>
<dbReference type="STRING" id="5722.A2FII9"/>
<dbReference type="Proteomes" id="UP000001542">
    <property type="component" value="Unassembled WGS sequence"/>
</dbReference>
<feature type="compositionally biased region" description="Basic and acidic residues" evidence="8">
    <location>
        <begin position="331"/>
        <end position="395"/>
    </location>
</feature>
<dbReference type="PANTHER" id="PTHR24089">
    <property type="entry name" value="SOLUTE CARRIER FAMILY 25"/>
    <property type="match status" value="1"/>
</dbReference>
<keyword evidence="4" id="KW-0677">Repeat</keyword>
<dbReference type="InterPro" id="IPR018108">
    <property type="entry name" value="MCP_transmembrane"/>
</dbReference>
<evidence type="ECO:0000256" key="4">
    <source>
        <dbReference type="ARBA" id="ARBA00022737"/>
    </source>
</evidence>
<dbReference type="InParanoid" id="A2FII9"/>
<dbReference type="AlphaFoldDB" id="A2FII9"/>
<dbReference type="VEuPathDB" id="TrichDB:TVAG_051820"/>
<feature type="repeat" description="Solcar" evidence="6">
    <location>
        <begin position="18"/>
        <end position="101"/>
    </location>
</feature>
<evidence type="ECO:0000256" key="7">
    <source>
        <dbReference type="RuleBase" id="RU000488"/>
    </source>
</evidence>
<dbReference type="Pfam" id="PF00153">
    <property type="entry name" value="Mito_carr"/>
    <property type="match status" value="3"/>
</dbReference>
<dbReference type="OrthoDB" id="270584at2759"/>
<evidence type="ECO:0000256" key="1">
    <source>
        <dbReference type="ARBA" id="ARBA00004141"/>
    </source>
</evidence>
<evidence type="ECO:0000256" key="3">
    <source>
        <dbReference type="ARBA" id="ARBA00022692"/>
    </source>
</evidence>
<evidence type="ECO:0000313" key="10">
    <source>
        <dbReference type="Proteomes" id="UP000001542"/>
    </source>
</evidence>
<sequence>MATEADKVLIATSPNGALPTWERLTCGFVAGAVARTATSPLDVVKLCLQVSSKGGSAKETIDRLWKEGGIAAFWRGNTVAIMNQGPQSAIKFFCVDELTRRVAQFTKAPITTPQRAMIGGAAGIISQLIAFPFDLIHTRITIDPKGYTGMFQAAKRIVSEEGVFALWSGIIPTITGAVVYEGSQYVISGGLKERFIQMYAKGGNLTPWQNLFVGAAAGAIGQTISFPFDVIRKRMMVNGPDGKKVYKSMSECFAKTWANEGVAGFFRGIGLNMVKIVPYSALQFMINEEAKIAFERFNAYMAQKDQKLPDLKLAKKKEVSKGALVEKVKDVLPQKEEKDKKDDKKKDDKKKDKKDDKKKDDKKKDDKKDKKDKDVKEEKKEKKDKKDDKKKDDKKKDKKKK</sequence>
<evidence type="ECO:0000313" key="9">
    <source>
        <dbReference type="EMBL" id="EAX95270.1"/>
    </source>
</evidence>
<dbReference type="RefSeq" id="XP_001308200.1">
    <property type="nucleotide sequence ID" value="XM_001308199.1"/>
</dbReference>
<evidence type="ECO:0000256" key="8">
    <source>
        <dbReference type="SAM" id="MobiDB-lite"/>
    </source>
</evidence>
<keyword evidence="10" id="KW-1185">Reference proteome</keyword>
<comment type="subcellular location">
    <subcellularLocation>
        <location evidence="1">Membrane</location>
        <topology evidence="1">Multi-pass membrane protein</topology>
    </subcellularLocation>
</comment>
<evidence type="ECO:0000256" key="6">
    <source>
        <dbReference type="PROSITE-ProRule" id="PRU00282"/>
    </source>
</evidence>
<dbReference type="Gene3D" id="1.50.40.10">
    <property type="entry name" value="Mitochondrial carrier domain"/>
    <property type="match status" value="1"/>
</dbReference>
<name>A2FII9_TRIV3</name>
<dbReference type="EMBL" id="DS113814">
    <property type="protein sequence ID" value="EAX95270.1"/>
    <property type="molecule type" value="Genomic_DNA"/>
</dbReference>
<feature type="repeat" description="Solcar" evidence="6">
    <location>
        <begin position="110"/>
        <end position="194"/>
    </location>
</feature>
<dbReference type="PRINTS" id="PR00926">
    <property type="entry name" value="MITOCARRIER"/>
</dbReference>
<feature type="region of interest" description="Disordered" evidence="8">
    <location>
        <begin position="331"/>
        <end position="401"/>
    </location>
</feature>
<dbReference type="InterPro" id="IPR023395">
    <property type="entry name" value="MCP_dom_sf"/>
</dbReference>
<dbReference type="PROSITE" id="PS50920">
    <property type="entry name" value="SOLCAR"/>
    <property type="match status" value="3"/>
</dbReference>
<protein>
    <submittedName>
        <fullName evidence="9">Mitochondrial carrier protein</fullName>
    </submittedName>
</protein>
<dbReference type="FunCoup" id="A2FII9">
    <property type="interactions" value="38"/>
</dbReference>
<dbReference type="KEGG" id="tva:4753019"/>
<reference evidence="9" key="2">
    <citation type="journal article" date="2007" name="Science">
        <title>Draft genome sequence of the sexually transmitted pathogen Trichomonas vaginalis.</title>
        <authorList>
            <person name="Carlton J.M."/>
            <person name="Hirt R.P."/>
            <person name="Silva J.C."/>
            <person name="Delcher A.L."/>
            <person name="Schatz M."/>
            <person name="Zhao Q."/>
            <person name="Wortman J.R."/>
            <person name="Bidwell S.L."/>
            <person name="Alsmark U.C.M."/>
            <person name="Besteiro S."/>
            <person name="Sicheritz-Ponten T."/>
            <person name="Noel C.J."/>
            <person name="Dacks J.B."/>
            <person name="Foster P.G."/>
            <person name="Simillion C."/>
            <person name="Van de Peer Y."/>
            <person name="Miranda-Saavedra D."/>
            <person name="Barton G.J."/>
            <person name="Westrop G.D."/>
            <person name="Mueller S."/>
            <person name="Dessi D."/>
            <person name="Fiori P.L."/>
            <person name="Ren Q."/>
            <person name="Paulsen I."/>
            <person name="Zhang H."/>
            <person name="Bastida-Corcuera F.D."/>
            <person name="Simoes-Barbosa A."/>
            <person name="Brown M.T."/>
            <person name="Hayes R.D."/>
            <person name="Mukherjee M."/>
            <person name="Okumura C.Y."/>
            <person name="Schneider R."/>
            <person name="Smith A.J."/>
            <person name="Vanacova S."/>
            <person name="Villalvazo M."/>
            <person name="Haas B.J."/>
            <person name="Pertea M."/>
            <person name="Feldblyum T.V."/>
            <person name="Utterback T.R."/>
            <person name="Shu C.L."/>
            <person name="Osoegawa K."/>
            <person name="de Jong P.J."/>
            <person name="Hrdy I."/>
            <person name="Horvathova L."/>
            <person name="Zubacova Z."/>
            <person name="Dolezal P."/>
            <person name="Malik S.B."/>
            <person name="Logsdon J.M. Jr."/>
            <person name="Henze K."/>
            <person name="Gupta A."/>
            <person name="Wang C.C."/>
            <person name="Dunne R.L."/>
            <person name="Upcroft J.A."/>
            <person name="Upcroft P."/>
            <person name="White O."/>
            <person name="Salzberg S.L."/>
            <person name="Tang P."/>
            <person name="Chiu C.-H."/>
            <person name="Lee Y.-S."/>
            <person name="Embley T.M."/>
            <person name="Coombs G.H."/>
            <person name="Mottram J.C."/>
            <person name="Tachezy J."/>
            <person name="Fraser-Liggett C.M."/>
            <person name="Johnson P.J."/>
        </authorList>
    </citation>
    <scope>NUCLEOTIDE SEQUENCE [LARGE SCALE GENOMIC DNA]</scope>
    <source>
        <strain evidence="9">G3</strain>
    </source>
</reference>
<accession>A2FII9</accession>
<dbReference type="InterPro" id="IPR002067">
    <property type="entry name" value="MCP"/>
</dbReference>
<evidence type="ECO:0000256" key="5">
    <source>
        <dbReference type="ARBA" id="ARBA00023136"/>
    </source>
</evidence>
<feature type="repeat" description="Solcar" evidence="6">
    <location>
        <begin position="205"/>
        <end position="293"/>
    </location>
</feature>
<reference evidence="9" key="1">
    <citation type="submission" date="2006-10" db="EMBL/GenBank/DDBJ databases">
        <authorList>
            <person name="Amadeo P."/>
            <person name="Zhao Q."/>
            <person name="Wortman J."/>
            <person name="Fraser-Liggett C."/>
            <person name="Carlton J."/>
        </authorList>
    </citation>
    <scope>NUCLEOTIDE SEQUENCE</scope>
    <source>
        <strain evidence="9">G3</strain>
    </source>
</reference>
<dbReference type="eggNOG" id="KOG0752">
    <property type="taxonomic scope" value="Eukaryota"/>
</dbReference>
<dbReference type="SUPFAM" id="SSF103506">
    <property type="entry name" value="Mitochondrial carrier"/>
    <property type="match status" value="1"/>
</dbReference>